<evidence type="ECO:0000313" key="3">
    <source>
        <dbReference type="Proteomes" id="UP000236592"/>
    </source>
</evidence>
<name>A0A2I7SKS4_9FLAO</name>
<keyword evidence="1" id="KW-0732">Signal</keyword>
<dbReference type="Proteomes" id="UP000236592">
    <property type="component" value="Chromosome"/>
</dbReference>
<dbReference type="AlphaFoldDB" id="A0A2I7SKS4"/>
<organism evidence="2 3">
    <name type="scientific">Pseudotamlana carrageenivorans</name>
    <dbReference type="NCBI Taxonomy" id="2069432"/>
    <lineage>
        <taxon>Bacteria</taxon>
        <taxon>Pseudomonadati</taxon>
        <taxon>Bacteroidota</taxon>
        <taxon>Flavobacteriia</taxon>
        <taxon>Flavobacteriales</taxon>
        <taxon>Flavobacteriaceae</taxon>
        <taxon>Pseudotamlana</taxon>
    </lineage>
</organism>
<dbReference type="PROSITE" id="PS51257">
    <property type="entry name" value="PROKAR_LIPOPROTEIN"/>
    <property type="match status" value="1"/>
</dbReference>
<sequence>MKYIKLLIAPLLLLVGVFIAIACEPDDICPEGMATTPQLIIDFHDVLNPDNKKNVFTMVVKGVDNDNFLPGYFLTTTDQLLLPLKTEVNQTKFIVIKNGKINDNGTPDDDTDDFIEGNPDEITINYTREEIYVSRACGYKTIYTNVTLTIEPDADNWMLSRQPMNDNQSVENEDETHFIISH</sequence>
<gene>
    <name evidence="2" type="ORF">C1A40_14085</name>
</gene>
<feature type="signal peptide" evidence="1">
    <location>
        <begin position="1"/>
        <end position="22"/>
    </location>
</feature>
<accession>A0A2I7SKS4</accession>
<feature type="chain" id="PRO_5014427554" description="Lipoprotein" evidence="1">
    <location>
        <begin position="23"/>
        <end position="182"/>
    </location>
</feature>
<keyword evidence="3" id="KW-1185">Reference proteome</keyword>
<evidence type="ECO:0000313" key="2">
    <source>
        <dbReference type="EMBL" id="AUS06501.1"/>
    </source>
</evidence>
<protein>
    <recommendedName>
        <fullName evidence="4">Lipoprotein</fullName>
    </recommendedName>
</protein>
<dbReference type="KEGG" id="taj:C1A40_14085"/>
<reference evidence="3" key="1">
    <citation type="submission" date="2018-01" db="EMBL/GenBank/DDBJ databases">
        <title>Complete genome of Tamlana sp. UJ94.</title>
        <authorList>
            <person name="Jung J."/>
            <person name="Chung D."/>
            <person name="Bae S.S."/>
            <person name="Baek K."/>
        </authorList>
    </citation>
    <scope>NUCLEOTIDE SEQUENCE [LARGE SCALE GENOMIC DNA]</scope>
    <source>
        <strain evidence="3">UJ94</strain>
    </source>
</reference>
<dbReference type="Pfam" id="PF20050">
    <property type="entry name" value="DUF6452"/>
    <property type="match status" value="1"/>
</dbReference>
<evidence type="ECO:0008006" key="4">
    <source>
        <dbReference type="Google" id="ProtNLM"/>
    </source>
</evidence>
<proteinExistence type="predicted"/>
<dbReference type="InterPro" id="IPR045607">
    <property type="entry name" value="DUF6452"/>
</dbReference>
<dbReference type="RefSeq" id="WP_102996452.1">
    <property type="nucleotide sequence ID" value="NZ_CP025938.1"/>
</dbReference>
<evidence type="ECO:0000256" key="1">
    <source>
        <dbReference type="SAM" id="SignalP"/>
    </source>
</evidence>
<dbReference type="EMBL" id="CP025938">
    <property type="protein sequence ID" value="AUS06501.1"/>
    <property type="molecule type" value="Genomic_DNA"/>
</dbReference>
<dbReference type="OrthoDB" id="663527at2"/>